<organism evidence="1 2">
    <name type="scientific">Desulfosarcina widdelii</name>
    <dbReference type="NCBI Taxonomy" id="947919"/>
    <lineage>
        <taxon>Bacteria</taxon>
        <taxon>Pseudomonadati</taxon>
        <taxon>Thermodesulfobacteriota</taxon>
        <taxon>Desulfobacteria</taxon>
        <taxon>Desulfobacterales</taxon>
        <taxon>Desulfosarcinaceae</taxon>
        <taxon>Desulfosarcina</taxon>
    </lineage>
</organism>
<sequence length="96" mass="10748">MAVNFKIYRLRSQSKNSVRLALDGDFDGTSAHELINALAACEQGVDQVVIDTSGLKAIHPFGQAVLQRNLSDLRLRCPKLVFFGDHGRRLSRPWLQ</sequence>
<gene>
    <name evidence="1" type="ORF">DSCW_29120</name>
</gene>
<dbReference type="AlphaFoldDB" id="A0A5K7Z438"/>
<evidence type="ECO:0000313" key="1">
    <source>
        <dbReference type="EMBL" id="BBO75495.1"/>
    </source>
</evidence>
<dbReference type="SUPFAM" id="SSF52091">
    <property type="entry name" value="SpoIIaa-like"/>
    <property type="match status" value="1"/>
</dbReference>
<dbReference type="OrthoDB" id="5459827at2"/>
<evidence type="ECO:0008006" key="3">
    <source>
        <dbReference type="Google" id="ProtNLM"/>
    </source>
</evidence>
<name>A0A5K7Z438_9BACT</name>
<dbReference type="RefSeq" id="WP_155304411.1">
    <property type="nucleotide sequence ID" value="NZ_AP021875.1"/>
</dbReference>
<dbReference type="InterPro" id="IPR036513">
    <property type="entry name" value="STAS_dom_sf"/>
</dbReference>
<accession>A0A5K7Z438</accession>
<keyword evidence="2" id="KW-1185">Reference proteome</keyword>
<protein>
    <recommendedName>
        <fullName evidence="3">STAS domain-containing protein</fullName>
    </recommendedName>
</protein>
<proteinExistence type="predicted"/>
<dbReference type="KEGG" id="dwd:DSCW_29120"/>
<dbReference type="EMBL" id="AP021875">
    <property type="protein sequence ID" value="BBO75495.1"/>
    <property type="molecule type" value="Genomic_DNA"/>
</dbReference>
<dbReference type="Proteomes" id="UP000427769">
    <property type="component" value="Chromosome"/>
</dbReference>
<dbReference type="Gene3D" id="3.30.750.24">
    <property type="entry name" value="STAS domain"/>
    <property type="match status" value="1"/>
</dbReference>
<reference evidence="1 2" key="1">
    <citation type="submission" date="2019-11" db="EMBL/GenBank/DDBJ databases">
        <title>Comparative genomics of hydrocarbon-degrading Desulfosarcina strains.</title>
        <authorList>
            <person name="Watanabe M."/>
            <person name="Kojima H."/>
            <person name="Fukui M."/>
        </authorList>
    </citation>
    <scope>NUCLEOTIDE SEQUENCE [LARGE SCALE GENOMIC DNA]</scope>
    <source>
        <strain evidence="1 2">PP31</strain>
    </source>
</reference>
<evidence type="ECO:0000313" key="2">
    <source>
        <dbReference type="Proteomes" id="UP000427769"/>
    </source>
</evidence>